<accession>A0A285HAU0</accession>
<feature type="compositionally biased region" description="Polar residues" evidence="2">
    <location>
        <begin position="257"/>
        <end position="266"/>
    </location>
</feature>
<reference evidence="4" key="1">
    <citation type="submission" date="2017-09" db="EMBL/GenBank/DDBJ databases">
        <authorList>
            <person name="Varghese N."/>
            <person name="Submissions S."/>
        </authorList>
    </citation>
    <scope>NUCLEOTIDE SEQUENCE [LARGE SCALE GENOMIC DNA]</scope>
    <source>
        <strain evidence="4">CGMCC 4.6857</strain>
    </source>
</reference>
<gene>
    <name evidence="3" type="ORF">SAMN05421748_10448</name>
</gene>
<dbReference type="OrthoDB" id="3405844at2"/>
<name>A0A285HAU0_9ACTN</name>
<feature type="compositionally biased region" description="Low complexity" evidence="2">
    <location>
        <begin position="34"/>
        <end position="52"/>
    </location>
</feature>
<feature type="region of interest" description="Disordered" evidence="2">
    <location>
        <begin position="213"/>
        <end position="298"/>
    </location>
</feature>
<protein>
    <submittedName>
        <fullName evidence="3">Uncharacterized protein</fullName>
    </submittedName>
</protein>
<feature type="region of interest" description="Disordered" evidence="2">
    <location>
        <begin position="347"/>
        <end position="429"/>
    </location>
</feature>
<feature type="compositionally biased region" description="Gly residues" evidence="2">
    <location>
        <begin position="392"/>
        <end position="423"/>
    </location>
</feature>
<feature type="compositionally biased region" description="Polar residues" evidence="2">
    <location>
        <begin position="235"/>
        <end position="250"/>
    </location>
</feature>
<dbReference type="AlphaFoldDB" id="A0A285HAU0"/>
<feature type="region of interest" description="Disordered" evidence="2">
    <location>
        <begin position="26"/>
        <end position="114"/>
    </location>
</feature>
<evidence type="ECO:0000256" key="1">
    <source>
        <dbReference type="SAM" id="Coils"/>
    </source>
</evidence>
<dbReference type="RefSeq" id="WP_097319965.1">
    <property type="nucleotide sequence ID" value="NZ_OBDY01000004.1"/>
</dbReference>
<evidence type="ECO:0000313" key="4">
    <source>
        <dbReference type="Proteomes" id="UP000219612"/>
    </source>
</evidence>
<feature type="region of interest" description="Disordered" evidence="2">
    <location>
        <begin position="441"/>
        <end position="477"/>
    </location>
</feature>
<proteinExistence type="predicted"/>
<feature type="compositionally biased region" description="Gly residues" evidence="2">
    <location>
        <begin position="75"/>
        <end position="114"/>
    </location>
</feature>
<feature type="compositionally biased region" description="Basic and acidic residues" evidence="2">
    <location>
        <begin position="216"/>
        <end position="231"/>
    </location>
</feature>
<dbReference type="Proteomes" id="UP000219612">
    <property type="component" value="Unassembled WGS sequence"/>
</dbReference>
<sequence length="477" mass="45114">MSGSAREEAERLVATALAALSTAIGSPAGTAAPHDSGTGSTSAGDSGASPSGHGSGSSGDSGASTSGHGNDRAGDSGGSTGGRGGDWAGGSGRGSAGGRGDDSSGGFGGGWAGGSGGGPDWGRLGGGLAAAIRAAGDRLGDLGGLAEGSQTGAKRDARGGGHWATGSPECCVCPVCKAIAATRDPSPMAAARLASSAGDIATGVAHLMRAVSAMTGERRRPSARPAPKEARPGNADQTWSSATRSANVRNTADRAWSATTNTQPSTGEDVKAAGDARSTATGGAADARSGARPSPGAGVDAWAAATTASAAAAAAEHAAELKARREAAQRAAAEAARRVAEAAEQARARRDAEAAREAAAAGRGADAGAGAGTDVGAGGSTHTGTGTSADAGTGGAGARAGVGRSGGGGRGLGETGDTAGGVGRESRTPRRFDVWAAATADAGVGDVAPSATVDHDVAGAEASSESGTRDARDGGAE</sequence>
<keyword evidence="4" id="KW-1185">Reference proteome</keyword>
<feature type="compositionally biased region" description="Low complexity" evidence="2">
    <location>
        <begin position="382"/>
        <end position="391"/>
    </location>
</feature>
<evidence type="ECO:0000313" key="3">
    <source>
        <dbReference type="EMBL" id="SNY32872.1"/>
    </source>
</evidence>
<feature type="coiled-coil region" evidence="1">
    <location>
        <begin position="311"/>
        <end position="345"/>
    </location>
</feature>
<keyword evidence="1" id="KW-0175">Coiled coil</keyword>
<feature type="compositionally biased region" description="Basic and acidic residues" evidence="2">
    <location>
        <begin position="467"/>
        <end position="477"/>
    </location>
</feature>
<dbReference type="EMBL" id="OBDY01000004">
    <property type="protein sequence ID" value="SNY32872.1"/>
    <property type="molecule type" value="Genomic_DNA"/>
</dbReference>
<feature type="compositionally biased region" description="Gly residues" evidence="2">
    <location>
        <begin position="365"/>
        <end position="381"/>
    </location>
</feature>
<evidence type="ECO:0000256" key="2">
    <source>
        <dbReference type="SAM" id="MobiDB-lite"/>
    </source>
</evidence>
<feature type="compositionally biased region" description="Basic and acidic residues" evidence="2">
    <location>
        <begin position="347"/>
        <end position="356"/>
    </location>
</feature>
<organism evidence="3 4">
    <name type="scientific">Paractinoplanes atraurantiacus</name>
    <dbReference type="NCBI Taxonomy" id="1036182"/>
    <lineage>
        <taxon>Bacteria</taxon>
        <taxon>Bacillati</taxon>
        <taxon>Actinomycetota</taxon>
        <taxon>Actinomycetes</taxon>
        <taxon>Micromonosporales</taxon>
        <taxon>Micromonosporaceae</taxon>
        <taxon>Paractinoplanes</taxon>
    </lineage>
</organism>